<feature type="compositionally biased region" description="Low complexity" evidence="1">
    <location>
        <begin position="16"/>
        <end position="29"/>
    </location>
</feature>
<evidence type="ECO:0000313" key="2">
    <source>
        <dbReference type="EMBL" id="KAJ8281588.1"/>
    </source>
</evidence>
<dbReference type="AlphaFoldDB" id="A0A9Q1DTK6"/>
<reference evidence="2" key="1">
    <citation type="journal article" date="2023" name="Science">
        <title>Genome structures resolve the early diversification of teleost fishes.</title>
        <authorList>
            <person name="Parey E."/>
            <person name="Louis A."/>
            <person name="Montfort J."/>
            <person name="Bouchez O."/>
            <person name="Roques C."/>
            <person name="Iampietro C."/>
            <person name="Lluch J."/>
            <person name="Castinel A."/>
            <person name="Donnadieu C."/>
            <person name="Desvignes T."/>
            <person name="Floi Bucao C."/>
            <person name="Jouanno E."/>
            <person name="Wen M."/>
            <person name="Mejri S."/>
            <person name="Dirks R."/>
            <person name="Jansen H."/>
            <person name="Henkel C."/>
            <person name="Chen W.J."/>
            <person name="Zahm M."/>
            <person name="Cabau C."/>
            <person name="Klopp C."/>
            <person name="Thompson A.W."/>
            <person name="Robinson-Rechavi M."/>
            <person name="Braasch I."/>
            <person name="Lecointre G."/>
            <person name="Bobe J."/>
            <person name="Postlethwait J.H."/>
            <person name="Berthelot C."/>
            <person name="Roest Crollius H."/>
            <person name="Guiguen Y."/>
        </authorList>
    </citation>
    <scope>NUCLEOTIDE SEQUENCE</scope>
    <source>
        <strain evidence="2">Concon-B</strain>
    </source>
</reference>
<accession>A0A9Q1DTK6</accession>
<dbReference type="EMBL" id="JAFJMO010000003">
    <property type="protein sequence ID" value="KAJ8281588.1"/>
    <property type="molecule type" value="Genomic_DNA"/>
</dbReference>
<name>A0A9Q1DTK6_CONCO</name>
<evidence type="ECO:0000256" key="1">
    <source>
        <dbReference type="SAM" id="MobiDB-lite"/>
    </source>
</evidence>
<protein>
    <submittedName>
        <fullName evidence="2">Uncharacterized protein</fullName>
    </submittedName>
</protein>
<feature type="compositionally biased region" description="Pro residues" evidence="1">
    <location>
        <begin position="52"/>
        <end position="65"/>
    </location>
</feature>
<comment type="caution">
    <text evidence="2">The sequence shown here is derived from an EMBL/GenBank/DDBJ whole genome shotgun (WGS) entry which is preliminary data.</text>
</comment>
<evidence type="ECO:0000313" key="3">
    <source>
        <dbReference type="Proteomes" id="UP001152803"/>
    </source>
</evidence>
<gene>
    <name evidence="2" type="ORF">COCON_G00041070</name>
</gene>
<feature type="region of interest" description="Disordered" evidence="1">
    <location>
        <begin position="15"/>
        <end position="74"/>
    </location>
</feature>
<dbReference type="Proteomes" id="UP001152803">
    <property type="component" value="Unassembled WGS sequence"/>
</dbReference>
<proteinExistence type="predicted"/>
<sequence length="74" mass="8174">MAALVNLWSMRKQHFGRAAGRRSAGSGRRNVPGMISRENARTAIPLRRLRDPPGPTPNPRRPPVPAALRPCPRT</sequence>
<organism evidence="2 3">
    <name type="scientific">Conger conger</name>
    <name type="common">Conger eel</name>
    <name type="synonym">Muraena conger</name>
    <dbReference type="NCBI Taxonomy" id="82655"/>
    <lineage>
        <taxon>Eukaryota</taxon>
        <taxon>Metazoa</taxon>
        <taxon>Chordata</taxon>
        <taxon>Craniata</taxon>
        <taxon>Vertebrata</taxon>
        <taxon>Euteleostomi</taxon>
        <taxon>Actinopterygii</taxon>
        <taxon>Neopterygii</taxon>
        <taxon>Teleostei</taxon>
        <taxon>Anguilliformes</taxon>
        <taxon>Congridae</taxon>
        <taxon>Conger</taxon>
    </lineage>
</organism>
<keyword evidence="3" id="KW-1185">Reference proteome</keyword>